<evidence type="ECO:0000259" key="2">
    <source>
        <dbReference type="Pfam" id="PF18741"/>
    </source>
</evidence>
<feature type="compositionally biased region" description="Basic and acidic residues" evidence="1">
    <location>
        <begin position="1279"/>
        <end position="1289"/>
    </location>
</feature>
<organism evidence="3 4">
    <name type="scientific">Schaalia odontolytica</name>
    <dbReference type="NCBI Taxonomy" id="1660"/>
    <lineage>
        <taxon>Bacteria</taxon>
        <taxon>Bacillati</taxon>
        <taxon>Actinomycetota</taxon>
        <taxon>Actinomycetes</taxon>
        <taxon>Actinomycetales</taxon>
        <taxon>Actinomycetaceae</taxon>
        <taxon>Schaalia</taxon>
    </lineage>
</organism>
<feature type="region of interest" description="Disordered" evidence="1">
    <location>
        <begin position="1"/>
        <end position="34"/>
    </location>
</feature>
<gene>
    <name evidence="3" type="ORF">CYJ22_02800</name>
</gene>
<evidence type="ECO:0000313" key="4">
    <source>
        <dbReference type="Proteomes" id="UP000234198"/>
    </source>
</evidence>
<dbReference type="Pfam" id="PF18741">
    <property type="entry name" value="MTES_1575"/>
    <property type="match status" value="1"/>
</dbReference>
<evidence type="ECO:0000313" key="3">
    <source>
        <dbReference type="EMBL" id="PKY65056.1"/>
    </source>
</evidence>
<dbReference type="RefSeq" id="WP_101600897.1">
    <property type="nucleotide sequence ID" value="NZ_PKKM01000003.1"/>
</dbReference>
<sequence length="1402" mass="150230">MVPSIFSRRSAPEPEAPEASSTSTHPTTLVGSAREKWRSRLDQDIAADSTSLPTLSLSGAHPGGLAQLYTEHPVRLSLLIREPIALGRALERARAIIARSEQRASAHGTGPIHLGIGTASWGAGIDAVTVPALLRPVRLVRRDDDVLIALGRGAILAPELSDALREHGVDVDGETVLAKASGTHGFSSSQAMNALRDLCSALPRFDIRDELVIGLFCHPAAALAASLREDVTALEDSAVIRALAGDQDARNDLRADAHEPNPCDRDPWAEKGVGDLIPVQQDAVEAASDGHSVFVDIPAHSDDASVVAAILADAAATGRSVLHVSTSPSRSIAAYTRLSDLGLADVVANIDGYSDARRTLAARVSSAMDDTSPVVDQESVDTMRARLRQVRSALSSYAVALHEPYGRFGVCAADALRALTDLTSGENAPTTRVRLSEETLYDIAVDQGESARALLREAIASGTLSGSSSSAWGNAILTSDEQASDVLLRVDRLSKSLPELRVHIASVAGEAGIKPAGTLAQWDRQLAMFDGIADVLDVFQPRVFERSAADMVIATAPKQWRKEHDISMGRSERNRLVKQAQDLVRPGVHVPDLHRALIRVQERRDAWCAVCGEESWPILPAKIGEISALTDAVRDDLDAIAPVFAAEEPDLVGTHLQRLTTLIERWAGDTSAAREVPARLQMRERLAARGLDKLAQDLVDRNVDDSAIDTELDLAWWASLLRAMLAAQPALGGVDPAALEDLAREGRELDEEQVASLVPQAITGVRRIRTNALAARPSQYEELRGILADGKTPSDLDLLVTYPLVRHLLPVLMTVPSMVPTLAPTGRTVDLVVLDGADGLSLAELAPIIARGHQLVVIDDLAAASEGGATRELADVLPLLHVEPGPRRLNDQVALLLARYGYEHAGIPVPWTAANAPVSARWVEATGMPAPGAHAIESTAAEVRAVVDAVIEHAVESPERSLAVVALSDRHAGRIRDALESVRAEEPGLASFFDPATPEPFVVVGPSEAVGLTRESLIVSVGFAKTPHGRVIHDFGVLSSEAGADTLAEILRAVRGDLTLVCALHSEEIDRDRLGHAGSRMLVDLIEIAEGHAGEGMDAWPVLAGEPDRLLVDLAEHLYSRGLEVVANVGIPGGMRIPLAIGHPESPGRLLLAVLTDDEEYLSEPSQRVRDRARPRWLEEQGWAVYTALSMALFIDPEKEASVIVDAVLDALEKLRATEEEPVVEVPERISDDEAADERVEERAEEASSDEGDGAEVADDASDASASPRMPMLDDGLDEESKRRKKADEDTTGMLLAIKRKERASEENRGPRPAIAKGLPLAAYSDDQLDEMAAWVRSDSVERTDLETAEELREALGITRRGFQSDAVLGNVVRRTKPTVSAQESDEASASEDAQPEDSSDE</sequence>
<reference evidence="3 4" key="1">
    <citation type="submission" date="2017-12" db="EMBL/GenBank/DDBJ databases">
        <title>Phylogenetic diversity of female urinary microbiome.</title>
        <authorList>
            <person name="Thomas-White K."/>
            <person name="Wolfe A.J."/>
        </authorList>
    </citation>
    <scope>NUCLEOTIDE SEQUENCE [LARGE SCALE GENOMIC DNA]</scope>
    <source>
        <strain evidence="3 4">UMB0018</strain>
    </source>
</reference>
<feature type="compositionally biased region" description="Basic and acidic residues" evidence="1">
    <location>
        <begin position="1226"/>
        <end position="1246"/>
    </location>
</feature>
<comment type="caution">
    <text evidence="3">The sequence shown here is derived from an EMBL/GenBank/DDBJ whole genome shotgun (WGS) entry which is preliminary data.</text>
</comment>
<feature type="compositionally biased region" description="Acidic residues" evidence="1">
    <location>
        <begin position="1247"/>
        <end position="1262"/>
    </location>
</feature>
<feature type="compositionally biased region" description="Acidic residues" evidence="1">
    <location>
        <begin position="1384"/>
        <end position="1402"/>
    </location>
</feature>
<protein>
    <submittedName>
        <fullName evidence="3">Prevent-host-death family protein</fullName>
    </submittedName>
</protein>
<feature type="domain" description="Restriction endonuclease type II-like" evidence="2">
    <location>
        <begin position="1114"/>
        <end position="1207"/>
    </location>
</feature>
<evidence type="ECO:0000256" key="1">
    <source>
        <dbReference type="SAM" id="MobiDB-lite"/>
    </source>
</evidence>
<dbReference type="InterPro" id="IPR049468">
    <property type="entry name" value="Restrct_endonuc-II-like_dom"/>
</dbReference>
<proteinExistence type="predicted"/>
<dbReference type="Proteomes" id="UP000234198">
    <property type="component" value="Unassembled WGS sequence"/>
</dbReference>
<name>A0A2I1I1N9_9ACTO</name>
<feature type="region of interest" description="Disordered" evidence="1">
    <location>
        <begin position="1219"/>
        <end position="1319"/>
    </location>
</feature>
<feature type="region of interest" description="Disordered" evidence="1">
    <location>
        <begin position="1377"/>
        <end position="1402"/>
    </location>
</feature>
<accession>A0A2I1I1N9</accession>
<dbReference type="EMBL" id="PKKM01000003">
    <property type="protein sequence ID" value="PKY65056.1"/>
    <property type="molecule type" value="Genomic_DNA"/>
</dbReference>